<dbReference type="PROSITE" id="PS51257">
    <property type="entry name" value="PROKAR_LIPOPROTEIN"/>
    <property type="match status" value="1"/>
</dbReference>
<protein>
    <recommendedName>
        <fullName evidence="4">Lipoprotein</fullName>
    </recommendedName>
</protein>
<sequence>MTTARSFTTRALALSGAVLLLGAAGGCAQRSTVGQADVPSWQATALPADPQAALSGSGKLLDRNPAEAGHGTVAAGRYTITMTCEGNGKVFFELFSGDKSVGDATNACNGNKDRVDLSLPAGPLTVKASSVDVPTLYAFSLAPKS</sequence>
<evidence type="ECO:0000256" key="1">
    <source>
        <dbReference type="SAM" id="SignalP"/>
    </source>
</evidence>
<name>A0ABT9IPR4_9MICC</name>
<accession>A0ABT9IPR4</accession>
<evidence type="ECO:0000313" key="2">
    <source>
        <dbReference type="EMBL" id="MDP5227567.1"/>
    </source>
</evidence>
<feature type="chain" id="PRO_5045487853" description="Lipoprotein" evidence="1">
    <location>
        <begin position="29"/>
        <end position="145"/>
    </location>
</feature>
<evidence type="ECO:0000313" key="3">
    <source>
        <dbReference type="Proteomes" id="UP001232725"/>
    </source>
</evidence>
<reference evidence="2 3" key="1">
    <citation type="submission" date="2023-08" db="EMBL/GenBank/DDBJ databases">
        <title>Arthrobacter horti sp. nov., isolated from forest soil.</title>
        <authorList>
            <person name="Park M."/>
        </authorList>
    </citation>
    <scope>NUCLEOTIDE SEQUENCE [LARGE SCALE GENOMIC DNA]</scope>
    <source>
        <strain evidence="2 3">YJM1</strain>
    </source>
</reference>
<proteinExistence type="predicted"/>
<comment type="caution">
    <text evidence="2">The sequence shown here is derived from an EMBL/GenBank/DDBJ whole genome shotgun (WGS) entry which is preliminary data.</text>
</comment>
<dbReference type="Proteomes" id="UP001232725">
    <property type="component" value="Unassembled WGS sequence"/>
</dbReference>
<feature type="signal peptide" evidence="1">
    <location>
        <begin position="1"/>
        <end position="28"/>
    </location>
</feature>
<dbReference type="EMBL" id="JAVALS010000006">
    <property type="protein sequence ID" value="MDP5227567.1"/>
    <property type="molecule type" value="Genomic_DNA"/>
</dbReference>
<keyword evidence="3" id="KW-1185">Reference proteome</keyword>
<dbReference type="RefSeq" id="WP_305996618.1">
    <property type="nucleotide sequence ID" value="NZ_JAVALS010000006.1"/>
</dbReference>
<gene>
    <name evidence="2" type="ORF">Q9R02_10415</name>
</gene>
<keyword evidence="1" id="KW-0732">Signal</keyword>
<evidence type="ECO:0008006" key="4">
    <source>
        <dbReference type="Google" id="ProtNLM"/>
    </source>
</evidence>
<organism evidence="2 3">
    <name type="scientific">Arthrobacter horti</name>
    <dbReference type="NCBI Taxonomy" id="3068273"/>
    <lineage>
        <taxon>Bacteria</taxon>
        <taxon>Bacillati</taxon>
        <taxon>Actinomycetota</taxon>
        <taxon>Actinomycetes</taxon>
        <taxon>Micrococcales</taxon>
        <taxon>Micrococcaceae</taxon>
        <taxon>Arthrobacter</taxon>
    </lineage>
</organism>